<feature type="compositionally biased region" description="Basic and acidic residues" evidence="7">
    <location>
        <begin position="63"/>
        <end position="72"/>
    </location>
</feature>
<comment type="caution">
    <text evidence="9">The sequence shown here is derived from an EMBL/GenBank/DDBJ whole genome shotgun (WGS) entry which is preliminary data.</text>
</comment>
<evidence type="ECO:0000313" key="9">
    <source>
        <dbReference type="EMBL" id="KAK6166264.1"/>
    </source>
</evidence>
<dbReference type="Pfam" id="PF00642">
    <property type="entry name" value="zf-CCCH"/>
    <property type="match status" value="1"/>
</dbReference>
<feature type="compositionally biased region" description="Basic and acidic residues" evidence="7">
    <location>
        <begin position="11"/>
        <end position="27"/>
    </location>
</feature>
<feature type="domain" description="C3H1-type" evidence="8">
    <location>
        <begin position="96"/>
        <end position="123"/>
    </location>
</feature>
<evidence type="ECO:0000256" key="1">
    <source>
        <dbReference type="ARBA" id="ARBA00010043"/>
    </source>
</evidence>
<keyword evidence="4 5" id="KW-0862">Zinc</keyword>
<evidence type="ECO:0000256" key="3">
    <source>
        <dbReference type="ARBA" id="ARBA00022771"/>
    </source>
</evidence>
<proteinExistence type="inferred from homology"/>
<dbReference type="PANTHER" id="PTHR12681:SF0">
    <property type="entry name" value="ZINC FINGER CCCH DOMAIN-CONTAINING PROTEIN 15"/>
    <property type="match status" value="1"/>
</dbReference>
<feature type="compositionally biased region" description="Acidic residues" evidence="7">
    <location>
        <begin position="272"/>
        <end position="292"/>
    </location>
</feature>
<dbReference type="AlphaFoldDB" id="A0AAN8IY71"/>
<dbReference type="InterPro" id="IPR000571">
    <property type="entry name" value="Znf_CCCH"/>
</dbReference>
<gene>
    <name evidence="9" type="ORF">SNE40_023004</name>
</gene>
<keyword evidence="10" id="KW-1185">Reference proteome</keyword>
<feature type="region of interest" description="Disordered" evidence="7">
    <location>
        <begin position="271"/>
        <end position="293"/>
    </location>
</feature>
<comment type="similarity">
    <text evidence="1">Belongs to the ZC3H15/TMA46 family.</text>
</comment>
<feature type="compositionally biased region" description="Polar residues" evidence="7">
    <location>
        <begin position="49"/>
        <end position="61"/>
    </location>
</feature>
<keyword evidence="6" id="KW-0175">Coiled coil</keyword>
<dbReference type="GO" id="GO:0003729">
    <property type="term" value="F:mRNA binding"/>
    <property type="evidence" value="ECO:0007669"/>
    <property type="project" value="TreeGrafter"/>
</dbReference>
<feature type="region of interest" description="Disordered" evidence="7">
    <location>
        <begin position="49"/>
        <end position="72"/>
    </location>
</feature>
<dbReference type="GO" id="GO:0002181">
    <property type="term" value="P:cytoplasmic translation"/>
    <property type="evidence" value="ECO:0007669"/>
    <property type="project" value="TreeGrafter"/>
</dbReference>
<dbReference type="SUPFAM" id="SSF90229">
    <property type="entry name" value="CCCH zinc finger"/>
    <property type="match status" value="1"/>
</dbReference>
<dbReference type="PANTHER" id="PTHR12681">
    <property type="entry name" value="ZINC FINGER-CONTAINING PROTEIN P48ZNF"/>
    <property type="match status" value="1"/>
</dbReference>
<organism evidence="9 10">
    <name type="scientific">Patella caerulea</name>
    <name type="common">Rayed Mediterranean limpet</name>
    <dbReference type="NCBI Taxonomy" id="87958"/>
    <lineage>
        <taxon>Eukaryota</taxon>
        <taxon>Metazoa</taxon>
        <taxon>Spiralia</taxon>
        <taxon>Lophotrochozoa</taxon>
        <taxon>Mollusca</taxon>
        <taxon>Gastropoda</taxon>
        <taxon>Patellogastropoda</taxon>
        <taxon>Patelloidea</taxon>
        <taxon>Patellidae</taxon>
        <taxon>Patella</taxon>
    </lineage>
</organism>
<evidence type="ECO:0000256" key="5">
    <source>
        <dbReference type="PROSITE-ProRule" id="PRU00723"/>
    </source>
</evidence>
<dbReference type="GO" id="GO:0008270">
    <property type="term" value="F:zinc ion binding"/>
    <property type="evidence" value="ECO:0007669"/>
    <property type="project" value="UniProtKB-KW"/>
</dbReference>
<accession>A0AAN8IY71</accession>
<name>A0AAN8IY71_PATCE</name>
<dbReference type="InterPro" id="IPR036855">
    <property type="entry name" value="Znf_CCCH_sf"/>
</dbReference>
<dbReference type="Gene3D" id="6.20.400.10">
    <property type="match status" value="1"/>
</dbReference>
<dbReference type="GO" id="GO:0005829">
    <property type="term" value="C:cytosol"/>
    <property type="evidence" value="ECO:0007669"/>
    <property type="project" value="TreeGrafter"/>
</dbReference>
<dbReference type="Pfam" id="PF14608">
    <property type="entry name" value="zf-CCCH_2"/>
    <property type="match status" value="1"/>
</dbReference>
<dbReference type="InterPro" id="IPR032378">
    <property type="entry name" value="ZC3H15/TMA46_C"/>
</dbReference>
<feature type="zinc finger region" description="C3H1-type" evidence="5">
    <location>
        <begin position="143"/>
        <end position="181"/>
    </location>
</feature>
<feature type="domain" description="C3H1-type" evidence="8">
    <location>
        <begin position="143"/>
        <end position="181"/>
    </location>
</feature>
<evidence type="ECO:0000256" key="2">
    <source>
        <dbReference type="ARBA" id="ARBA00022723"/>
    </source>
</evidence>
<sequence>MPPKKPNQPSKKTEQKKKDKVIEDKTFGLKNKKGAKQQKYVANVTKQVQTGNVKASKTAQAQEADKKNKKLQKEKELEELNALFRPVKQSVSKGTDPKSVLCQFFKQGQCTKGDKCKFSHDLNIGRKAEKRDLYTDTRENDADRTNLVCKHFLDAVESGGYGWFWTCPNGGDKCTYKHALPEGYVLKKDMKKEDKEAELSIEELIEKERAMLGDNTTKVTLESFIKWKERKRREKKEAFEKEEKEKKSAYKQGKLAGISGRQMFEFDPTIAGEDDEDAEDTIDREKDEEDVYEGPVVDVILENIKATDVDASGTQASNERLKNMRESNKLDIAAALPPTANSTSADEQIAMAMAATENGEIASDIPIDEGLFDGDDIDIIDEDLENLDLDED</sequence>
<evidence type="ECO:0000256" key="6">
    <source>
        <dbReference type="SAM" id="Coils"/>
    </source>
</evidence>
<feature type="zinc finger region" description="C3H1-type" evidence="5">
    <location>
        <begin position="96"/>
        <end position="123"/>
    </location>
</feature>
<feature type="coiled-coil region" evidence="6">
    <location>
        <begin position="187"/>
        <end position="252"/>
    </location>
</feature>
<evidence type="ECO:0000256" key="4">
    <source>
        <dbReference type="ARBA" id="ARBA00022833"/>
    </source>
</evidence>
<dbReference type="Proteomes" id="UP001347796">
    <property type="component" value="Unassembled WGS sequence"/>
</dbReference>
<dbReference type="Gene3D" id="4.10.1000.10">
    <property type="entry name" value="Zinc finger, CCCH-type"/>
    <property type="match status" value="1"/>
</dbReference>
<protein>
    <recommendedName>
        <fullName evidence="8">C3H1-type domain-containing protein</fullName>
    </recommendedName>
</protein>
<evidence type="ECO:0000259" key="8">
    <source>
        <dbReference type="PROSITE" id="PS50103"/>
    </source>
</evidence>
<keyword evidence="2 5" id="KW-0479">Metal-binding</keyword>
<evidence type="ECO:0000313" key="10">
    <source>
        <dbReference type="Proteomes" id="UP001347796"/>
    </source>
</evidence>
<dbReference type="Pfam" id="PF16543">
    <property type="entry name" value="DFRP_C"/>
    <property type="match status" value="1"/>
</dbReference>
<dbReference type="SMART" id="SM00356">
    <property type="entry name" value="ZnF_C3H1"/>
    <property type="match status" value="2"/>
</dbReference>
<reference evidence="9 10" key="1">
    <citation type="submission" date="2024-01" db="EMBL/GenBank/DDBJ databases">
        <title>The genome of the rayed Mediterranean limpet Patella caerulea (Linnaeus, 1758).</title>
        <authorList>
            <person name="Anh-Thu Weber A."/>
            <person name="Halstead-Nussloch G."/>
        </authorList>
    </citation>
    <scope>NUCLEOTIDE SEQUENCE [LARGE SCALE GENOMIC DNA]</scope>
    <source>
        <strain evidence="9">AATW-2023a</strain>
        <tissue evidence="9">Whole specimen</tissue>
    </source>
</reference>
<feature type="region of interest" description="Disordered" evidence="7">
    <location>
        <begin position="1"/>
        <end position="28"/>
    </location>
</feature>
<evidence type="ECO:0000256" key="7">
    <source>
        <dbReference type="SAM" id="MobiDB-lite"/>
    </source>
</evidence>
<dbReference type="PROSITE" id="PS50103">
    <property type="entry name" value="ZF_C3H1"/>
    <property type="match status" value="2"/>
</dbReference>
<keyword evidence="3 5" id="KW-0863">Zinc-finger</keyword>
<dbReference type="EMBL" id="JAZGQO010000021">
    <property type="protein sequence ID" value="KAK6166264.1"/>
    <property type="molecule type" value="Genomic_DNA"/>
</dbReference>